<evidence type="ECO:0000256" key="1">
    <source>
        <dbReference type="SAM" id="MobiDB-lite"/>
    </source>
</evidence>
<gene>
    <name evidence="3" type="ORF">NDU88_007245</name>
</gene>
<comment type="caution">
    <text evidence="3">The sequence shown here is derived from an EMBL/GenBank/DDBJ whole genome shotgun (WGS) entry which is preliminary data.</text>
</comment>
<keyword evidence="2" id="KW-1133">Transmembrane helix</keyword>
<accession>A0AAV7N9N4</accession>
<keyword evidence="2" id="KW-0812">Transmembrane</keyword>
<feature type="compositionally biased region" description="Basic and acidic residues" evidence="1">
    <location>
        <begin position="87"/>
        <end position="96"/>
    </location>
</feature>
<feature type="region of interest" description="Disordered" evidence="1">
    <location>
        <begin position="87"/>
        <end position="106"/>
    </location>
</feature>
<protein>
    <submittedName>
        <fullName evidence="3">Uncharacterized protein</fullName>
    </submittedName>
</protein>
<proteinExistence type="predicted"/>
<dbReference type="AlphaFoldDB" id="A0AAV7N9N4"/>
<name>A0AAV7N9N4_PLEWA</name>
<dbReference type="EMBL" id="JANPWB010000013">
    <property type="protein sequence ID" value="KAJ1109888.1"/>
    <property type="molecule type" value="Genomic_DNA"/>
</dbReference>
<reference evidence="3" key="1">
    <citation type="journal article" date="2022" name="bioRxiv">
        <title>Sequencing and chromosome-scale assembly of the giantPleurodeles waltlgenome.</title>
        <authorList>
            <person name="Brown T."/>
            <person name="Elewa A."/>
            <person name="Iarovenko S."/>
            <person name="Subramanian E."/>
            <person name="Araus A.J."/>
            <person name="Petzold A."/>
            <person name="Susuki M."/>
            <person name="Suzuki K.-i.T."/>
            <person name="Hayashi T."/>
            <person name="Toyoda A."/>
            <person name="Oliveira C."/>
            <person name="Osipova E."/>
            <person name="Leigh N.D."/>
            <person name="Simon A."/>
            <person name="Yun M.H."/>
        </authorList>
    </citation>
    <scope>NUCLEOTIDE SEQUENCE</scope>
    <source>
        <strain evidence="3">20211129_DDA</strain>
        <tissue evidence="3">Liver</tissue>
    </source>
</reference>
<keyword evidence="2" id="KW-0472">Membrane</keyword>
<organism evidence="3 4">
    <name type="scientific">Pleurodeles waltl</name>
    <name type="common">Iberian ribbed newt</name>
    <dbReference type="NCBI Taxonomy" id="8319"/>
    <lineage>
        <taxon>Eukaryota</taxon>
        <taxon>Metazoa</taxon>
        <taxon>Chordata</taxon>
        <taxon>Craniata</taxon>
        <taxon>Vertebrata</taxon>
        <taxon>Euteleostomi</taxon>
        <taxon>Amphibia</taxon>
        <taxon>Batrachia</taxon>
        <taxon>Caudata</taxon>
        <taxon>Salamandroidea</taxon>
        <taxon>Salamandridae</taxon>
        <taxon>Pleurodelinae</taxon>
        <taxon>Pleurodeles</taxon>
    </lineage>
</organism>
<feature type="transmembrane region" description="Helical" evidence="2">
    <location>
        <begin position="15"/>
        <end position="32"/>
    </location>
</feature>
<evidence type="ECO:0000256" key="2">
    <source>
        <dbReference type="SAM" id="Phobius"/>
    </source>
</evidence>
<sequence>MNTDGVTLLSLLTRINSHLFILFLWGHLLPIFQTNTQCQRTERVVGLAGLSSHEEYWECKPHLMKKLINQEPKIKNDKRTKLFLKIERHNKTEGRRGHSAKKRPLDVHARHDSPVARALVHRPVLHEPSFCRPEVRHAYARKQAHTS</sequence>
<evidence type="ECO:0000313" key="4">
    <source>
        <dbReference type="Proteomes" id="UP001066276"/>
    </source>
</evidence>
<keyword evidence="4" id="KW-1185">Reference proteome</keyword>
<dbReference type="Proteomes" id="UP001066276">
    <property type="component" value="Chromosome 9"/>
</dbReference>
<evidence type="ECO:0000313" key="3">
    <source>
        <dbReference type="EMBL" id="KAJ1109888.1"/>
    </source>
</evidence>